<dbReference type="InterPro" id="IPR019801">
    <property type="entry name" value="Glyco_hydro_35_CS"/>
</dbReference>
<keyword evidence="9" id="KW-1185">Reference proteome</keyword>
<feature type="region of interest" description="Disordered" evidence="6">
    <location>
        <begin position="73"/>
        <end position="101"/>
    </location>
</feature>
<feature type="domain" description="Glycoside hydrolase 35 catalytic" evidence="7">
    <location>
        <begin position="120"/>
        <end position="207"/>
    </location>
</feature>
<sequence>MRLISQTLTFSQFQASPSQSLSVSTLNLSHAAVSPSPLTPSHHLLHLVVSTVCLSLQNNPSWPPSRCLALAGPPLSPSRARQVPPSGSPLPPRRRTLARRSPHGTAVCGLSLQQSSSRRSEWYDLVQFIKLVKQAGLYVHLRIGPYGVSGLAQICSRIRFRTDNEPFKADMKKFTQKIVDMMKAEELFESQGGPIILAQIENEYGPMEYEIGTCVKYHIPSPSL</sequence>
<reference evidence="8 9" key="1">
    <citation type="submission" date="2024-01" db="EMBL/GenBank/DDBJ databases">
        <title>Genome assemblies of Stephania.</title>
        <authorList>
            <person name="Yang L."/>
        </authorList>
    </citation>
    <scope>NUCLEOTIDE SEQUENCE [LARGE SCALE GENOMIC DNA]</scope>
    <source>
        <strain evidence="8">YNDBR</strain>
        <tissue evidence="8">Leaf</tissue>
    </source>
</reference>
<proteinExistence type="inferred from homology"/>
<comment type="caution">
    <text evidence="8">The sequence shown here is derived from an EMBL/GenBank/DDBJ whole genome shotgun (WGS) entry which is preliminary data.</text>
</comment>
<evidence type="ECO:0000313" key="8">
    <source>
        <dbReference type="EMBL" id="KAK9107735.1"/>
    </source>
</evidence>
<accession>A0AAP0FD10</accession>
<evidence type="ECO:0000256" key="1">
    <source>
        <dbReference type="ARBA" id="ARBA00001412"/>
    </source>
</evidence>
<keyword evidence="4" id="KW-0378">Hydrolase</keyword>
<dbReference type="PROSITE" id="PS01182">
    <property type="entry name" value="GLYCOSYL_HYDROL_F35"/>
    <property type="match status" value="1"/>
</dbReference>
<evidence type="ECO:0000259" key="7">
    <source>
        <dbReference type="Pfam" id="PF01301"/>
    </source>
</evidence>
<gene>
    <name evidence="8" type="ORF">Syun_023746</name>
</gene>
<dbReference type="EMBL" id="JBBNAF010000010">
    <property type="protein sequence ID" value="KAK9107735.1"/>
    <property type="molecule type" value="Genomic_DNA"/>
</dbReference>
<dbReference type="InterPro" id="IPR001944">
    <property type="entry name" value="Glycoside_Hdrlase_35"/>
</dbReference>
<evidence type="ECO:0000256" key="3">
    <source>
        <dbReference type="ARBA" id="ARBA00012756"/>
    </source>
</evidence>
<evidence type="ECO:0000256" key="4">
    <source>
        <dbReference type="ARBA" id="ARBA00022801"/>
    </source>
</evidence>
<keyword evidence="5" id="KW-0326">Glycosidase</keyword>
<name>A0AAP0FD10_9MAGN</name>
<evidence type="ECO:0000256" key="6">
    <source>
        <dbReference type="SAM" id="MobiDB-lite"/>
    </source>
</evidence>
<dbReference type="PANTHER" id="PTHR23421">
    <property type="entry name" value="BETA-GALACTOSIDASE RELATED"/>
    <property type="match status" value="1"/>
</dbReference>
<dbReference type="AlphaFoldDB" id="A0AAP0FD10"/>
<feature type="compositionally biased region" description="Basic residues" evidence="6">
    <location>
        <begin position="92"/>
        <end position="101"/>
    </location>
</feature>
<dbReference type="Pfam" id="PF01301">
    <property type="entry name" value="Glyco_hydro_35"/>
    <property type="match status" value="1"/>
</dbReference>
<dbReference type="EC" id="3.2.1.23" evidence="3"/>
<dbReference type="GO" id="GO:0004565">
    <property type="term" value="F:beta-galactosidase activity"/>
    <property type="evidence" value="ECO:0007669"/>
    <property type="project" value="UniProtKB-EC"/>
</dbReference>
<comment type="catalytic activity">
    <reaction evidence="1">
        <text>Hydrolysis of terminal non-reducing beta-D-galactose residues in beta-D-galactosides.</text>
        <dbReference type="EC" id="3.2.1.23"/>
    </reaction>
</comment>
<organism evidence="8 9">
    <name type="scientific">Stephania yunnanensis</name>
    <dbReference type="NCBI Taxonomy" id="152371"/>
    <lineage>
        <taxon>Eukaryota</taxon>
        <taxon>Viridiplantae</taxon>
        <taxon>Streptophyta</taxon>
        <taxon>Embryophyta</taxon>
        <taxon>Tracheophyta</taxon>
        <taxon>Spermatophyta</taxon>
        <taxon>Magnoliopsida</taxon>
        <taxon>Ranunculales</taxon>
        <taxon>Menispermaceae</taxon>
        <taxon>Menispermoideae</taxon>
        <taxon>Cissampelideae</taxon>
        <taxon>Stephania</taxon>
    </lineage>
</organism>
<evidence type="ECO:0000256" key="2">
    <source>
        <dbReference type="ARBA" id="ARBA00009809"/>
    </source>
</evidence>
<dbReference type="Proteomes" id="UP001420932">
    <property type="component" value="Unassembled WGS sequence"/>
</dbReference>
<dbReference type="Gene3D" id="3.20.20.80">
    <property type="entry name" value="Glycosidases"/>
    <property type="match status" value="1"/>
</dbReference>
<dbReference type="SUPFAM" id="SSF51445">
    <property type="entry name" value="(Trans)glycosidases"/>
    <property type="match status" value="1"/>
</dbReference>
<dbReference type="InterPro" id="IPR031330">
    <property type="entry name" value="Gly_Hdrlase_35_cat"/>
</dbReference>
<protein>
    <recommendedName>
        <fullName evidence="3">beta-galactosidase</fullName>
        <ecNumber evidence="3">3.2.1.23</ecNumber>
    </recommendedName>
</protein>
<dbReference type="GO" id="GO:0005975">
    <property type="term" value="P:carbohydrate metabolic process"/>
    <property type="evidence" value="ECO:0007669"/>
    <property type="project" value="InterPro"/>
</dbReference>
<comment type="similarity">
    <text evidence="2">Belongs to the glycosyl hydrolase 35 family.</text>
</comment>
<evidence type="ECO:0000313" key="9">
    <source>
        <dbReference type="Proteomes" id="UP001420932"/>
    </source>
</evidence>
<dbReference type="InterPro" id="IPR017853">
    <property type="entry name" value="GH"/>
</dbReference>
<evidence type="ECO:0000256" key="5">
    <source>
        <dbReference type="ARBA" id="ARBA00023295"/>
    </source>
</evidence>